<protein>
    <recommendedName>
        <fullName evidence="2">DUF8021 domain-containing protein</fullName>
    </recommendedName>
</protein>
<dbReference type="Proteomes" id="UP000799778">
    <property type="component" value="Unassembled WGS sequence"/>
</dbReference>
<dbReference type="EMBL" id="ML978069">
    <property type="protein sequence ID" value="KAF2015779.1"/>
    <property type="molecule type" value="Genomic_DNA"/>
</dbReference>
<evidence type="ECO:0000313" key="3">
    <source>
        <dbReference type="EMBL" id="KAF2015779.1"/>
    </source>
</evidence>
<organism evidence="3 4">
    <name type="scientific">Aaosphaeria arxii CBS 175.79</name>
    <dbReference type="NCBI Taxonomy" id="1450172"/>
    <lineage>
        <taxon>Eukaryota</taxon>
        <taxon>Fungi</taxon>
        <taxon>Dikarya</taxon>
        <taxon>Ascomycota</taxon>
        <taxon>Pezizomycotina</taxon>
        <taxon>Dothideomycetes</taxon>
        <taxon>Pleosporomycetidae</taxon>
        <taxon>Pleosporales</taxon>
        <taxon>Pleosporales incertae sedis</taxon>
        <taxon>Aaosphaeria</taxon>
    </lineage>
</organism>
<dbReference type="RefSeq" id="XP_033384118.1">
    <property type="nucleotide sequence ID" value="XM_033527896.1"/>
</dbReference>
<keyword evidence="4" id="KW-1185">Reference proteome</keyword>
<evidence type="ECO:0000313" key="4">
    <source>
        <dbReference type="Proteomes" id="UP000799778"/>
    </source>
</evidence>
<dbReference type="AlphaFoldDB" id="A0A6A5XS92"/>
<proteinExistence type="predicted"/>
<name>A0A6A5XS92_9PLEO</name>
<dbReference type="OrthoDB" id="3504677at2759"/>
<dbReference type="InterPro" id="IPR058334">
    <property type="entry name" value="DUF8021"/>
</dbReference>
<reference evidence="3" key="1">
    <citation type="journal article" date="2020" name="Stud. Mycol.">
        <title>101 Dothideomycetes genomes: a test case for predicting lifestyles and emergence of pathogens.</title>
        <authorList>
            <person name="Haridas S."/>
            <person name="Albert R."/>
            <person name="Binder M."/>
            <person name="Bloem J."/>
            <person name="Labutti K."/>
            <person name="Salamov A."/>
            <person name="Andreopoulos B."/>
            <person name="Baker S."/>
            <person name="Barry K."/>
            <person name="Bills G."/>
            <person name="Bluhm B."/>
            <person name="Cannon C."/>
            <person name="Castanera R."/>
            <person name="Culley D."/>
            <person name="Daum C."/>
            <person name="Ezra D."/>
            <person name="Gonzalez J."/>
            <person name="Henrissat B."/>
            <person name="Kuo A."/>
            <person name="Liang C."/>
            <person name="Lipzen A."/>
            <person name="Lutzoni F."/>
            <person name="Magnuson J."/>
            <person name="Mondo S."/>
            <person name="Nolan M."/>
            <person name="Ohm R."/>
            <person name="Pangilinan J."/>
            <person name="Park H.-J."/>
            <person name="Ramirez L."/>
            <person name="Alfaro M."/>
            <person name="Sun H."/>
            <person name="Tritt A."/>
            <person name="Yoshinaga Y."/>
            <person name="Zwiers L.-H."/>
            <person name="Turgeon B."/>
            <person name="Goodwin S."/>
            <person name="Spatafora J."/>
            <person name="Crous P."/>
            <person name="Grigoriev I."/>
        </authorList>
    </citation>
    <scope>NUCLEOTIDE SEQUENCE</scope>
    <source>
        <strain evidence="3">CBS 175.79</strain>
    </source>
</reference>
<feature type="domain" description="DUF8021" evidence="2">
    <location>
        <begin position="150"/>
        <end position="260"/>
    </location>
</feature>
<accession>A0A6A5XS92</accession>
<evidence type="ECO:0000259" key="2">
    <source>
        <dbReference type="Pfam" id="PF26061"/>
    </source>
</evidence>
<dbReference type="GeneID" id="54285293"/>
<feature type="chain" id="PRO_5025459457" description="DUF8021 domain-containing protein" evidence="1">
    <location>
        <begin position="17"/>
        <end position="270"/>
    </location>
</feature>
<keyword evidence="1" id="KW-0732">Signal</keyword>
<gene>
    <name evidence="3" type="ORF">BU24DRAFT_422098</name>
</gene>
<sequence length="270" mass="29481">MRTLLTVLSFATSALSQNCTRALLKTITQDYASALKAGTPSFSSLSPGTLTYTENRASSDIKTGILSKGLKIDFERHQHDIVQCAGFLEAIVQNPSAPYVIHSQLRLDTSTQKVNQIDSIITTKGDWLFNVTGTYYWASREKWDPIPAEKQDTRQVIKAAGDAYCDLFNDKNVKVPWGTPCARLEGGAYTGKGAANDRCDVGVPNGVKLVNRQYVIDQEYGTVDIIMDFGGTDGSVGTKGLPDSHEFRVEGGKLRYVHTLSSCGKRPCMG</sequence>
<dbReference type="Pfam" id="PF26061">
    <property type="entry name" value="DUF8021"/>
    <property type="match status" value="1"/>
</dbReference>
<feature type="signal peptide" evidence="1">
    <location>
        <begin position="1"/>
        <end position="16"/>
    </location>
</feature>
<evidence type="ECO:0000256" key="1">
    <source>
        <dbReference type="SAM" id="SignalP"/>
    </source>
</evidence>